<name>A0A1K2IJX4_9FLAO</name>
<dbReference type="EMBL" id="FPKW01000003">
    <property type="protein sequence ID" value="SFZ91963.1"/>
    <property type="molecule type" value="Genomic_DNA"/>
</dbReference>
<feature type="transmembrane region" description="Helical" evidence="1">
    <location>
        <begin position="29"/>
        <end position="49"/>
    </location>
</feature>
<organism evidence="2 3">
    <name type="scientific">Chryseobacterium limigenitum</name>
    <dbReference type="NCBI Taxonomy" id="1612149"/>
    <lineage>
        <taxon>Bacteria</taxon>
        <taxon>Pseudomonadati</taxon>
        <taxon>Bacteroidota</taxon>
        <taxon>Flavobacteriia</taxon>
        <taxon>Flavobacteriales</taxon>
        <taxon>Weeksellaceae</taxon>
        <taxon>Chryseobacterium group</taxon>
        <taxon>Chryseobacterium</taxon>
    </lineage>
</organism>
<protein>
    <submittedName>
        <fullName evidence="2">Uncharacterized protein</fullName>
    </submittedName>
</protein>
<keyword evidence="1" id="KW-0812">Transmembrane</keyword>
<sequence length="73" mass="8401">MRYKNQLIVFGVFLIVGFCLFFFKGESKTVSPFFLVLAFLIAPILGFLFPRLKELGIGTSSFLPNILKYFKEK</sequence>
<proteinExistence type="predicted"/>
<evidence type="ECO:0000313" key="3">
    <source>
        <dbReference type="Proteomes" id="UP000182034"/>
    </source>
</evidence>
<keyword evidence="1" id="KW-0472">Membrane</keyword>
<evidence type="ECO:0000256" key="1">
    <source>
        <dbReference type="SAM" id="Phobius"/>
    </source>
</evidence>
<evidence type="ECO:0000313" key="2">
    <source>
        <dbReference type="EMBL" id="SFZ91963.1"/>
    </source>
</evidence>
<dbReference type="STRING" id="1612149.SAMN05216324_10353"/>
<dbReference type="OrthoDB" id="9993890at2"/>
<reference evidence="3" key="1">
    <citation type="submission" date="2016-10" db="EMBL/GenBank/DDBJ databases">
        <authorList>
            <person name="Varghese N."/>
            <person name="Submissions S."/>
        </authorList>
    </citation>
    <scope>NUCLEOTIDE SEQUENCE [LARGE SCALE GENOMIC DNA]</scope>
    <source>
        <strain evidence="3">SUR2</strain>
    </source>
</reference>
<dbReference type="RefSeq" id="WP_139255412.1">
    <property type="nucleotide sequence ID" value="NZ_FPKW01000003.1"/>
</dbReference>
<accession>A0A1K2IJX4</accession>
<feature type="transmembrane region" description="Helical" evidence="1">
    <location>
        <begin position="7"/>
        <end position="23"/>
    </location>
</feature>
<gene>
    <name evidence="2" type="ORF">SAMN05216324_10353</name>
</gene>
<keyword evidence="1" id="KW-1133">Transmembrane helix</keyword>
<keyword evidence="3" id="KW-1185">Reference proteome</keyword>
<dbReference type="Proteomes" id="UP000182034">
    <property type="component" value="Unassembled WGS sequence"/>
</dbReference>
<dbReference type="AlphaFoldDB" id="A0A1K2IJX4"/>